<comment type="cofactor">
    <cofactor evidence="1">
        <name>FAD</name>
        <dbReference type="ChEBI" id="CHEBI:57692"/>
    </cofactor>
</comment>
<dbReference type="Pfam" id="PF22664">
    <property type="entry name" value="TRI-like_N"/>
    <property type="match status" value="1"/>
</dbReference>
<dbReference type="SUPFAM" id="SSF51905">
    <property type="entry name" value="FAD/NAD(P)-binding domain"/>
    <property type="match status" value="1"/>
</dbReference>
<evidence type="ECO:0000259" key="7">
    <source>
        <dbReference type="PROSITE" id="PS00624"/>
    </source>
</evidence>
<dbReference type="Pfam" id="PF05199">
    <property type="entry name" value="GMC_oxred_C"/>
    <property type="match status" value="1"/>
</dbReference>
<evidence type="ECO:0000256" key="3">
    <source>
        <dbReference type="ARBA" id="ARBA00022630"/>
    </source>
</evidence>
<dbReference type="Gene3D" id="3.50.50.60">
    <property type="entry name" value="FAD/NAD(P)-binding domain"/>
    <property type="match status" value="1"/>
</dbReference>
<evidence type="ECO:0000256" key="6">
    <source>
        <dbReference type="SAM" id="MobiDB-lite"/>
    </source>
</evidence>
<comment type="caution">
    <text evidence="8">The sequence shown here is derived from an EMBL/GenBank/DDBJ whole genome shotgun (WGS) entry which is preliminary data.</text>
</comment>
<dbReference type="InterPro" id="IPR007867">
    <property type="entry name" value="GMC_OxRtase_C"/>
</dbReference>
<feature type="region of interest" description="Disordered" evidence="6">
    <location>
        <begin position="776"/>
        <end position="803"/>
    </location>
</feature>
<dbReference type="PANTHER" id="PTHR11552:SF147">
    <property type="entry name" value="CHOLINE DEHYDROGENASE, MITOCHONDRIAL"/>
    <property type="match status" value="1"/>
</dbReference>
<dbReference type="Gene3D" id="3.30.560.10">
    <property type="entry name" value="Glucose Oxidase, domain 3"/>
    <property type="match status" value="1"/>
</dbReference>
<keyword evidence="9" id="KW-1185">Reference proteome</keyword>
<dbReference type="InterPro" id="IPR000172">
    <property type="entry name" value="GMC_OxRdtase_N"/>
</dbReference>
<dbReference type="PROSITE" id="PS00624">
    <property type="entry name" value="GMC_OXRED_2"/>
    <property type="match status" value="1"/>
</dbReference>
<dbReference type="InterPro" id="IPR023213">
    <property type="entry name" value="CAT-like_dom_sf"/>
</dbReference>
<keyword evidence="5" id="KW-0274">FAD</keyword>
<evidence type="ECO:0000256" key="5">
    <source>
        <dbReference type="ARBA" id="ARBA00022827"/>
    </source>
</evidence>
<dbReference type="InterPro" id="IPR054710">
    <property type="entry name" value="Tri101-like_N"/>
</dbReference>
<evidence type="ECO:0000256" key="4">
    <source>
        <dbReference type="ARBA" id="ARBA00022679"/>
    </source>
</evidence>
<feature type="region of interest" description="Disordered" evidence="6">
    <location>
        <begin position="1062"/>
        <end position="1101"/>
    </location>
</feature>
<feature type="compositionally biased region" description="Basic and acidic residues" evidence="6">
    <location>
        <begin position="1062"/>
        <end position="1087"/>
    </location>
</feature>
<dbReference type="EMBL" id="JAQQWM010000008">
    <property type="protein sequence ID" value="KAK8053866.1"/>
    <property type="molecule type" value="Genomic_DNA"/>
</dbReference>
<feature type="domain" description="Glucose-methanol-choline oxidoreductase N-terminal" evidence="7">
    <location>
        <begin position="259"/>
        <end position="273"/>
    </location>
</feature>
<dbReference type="InterPro" id="IPR036188">
    <property type="entry name" value="FAD/NAD-bd_sf"/>
</dbReference>
<dbReference type="SUPFAM" id="SSF54373">
    <property type="entry name" value="FAD-linked reductases, C-terminal domain"/>
    <property type="match status" value="1"/>
</dbReference>
<comment type="similarity">
    <text evidence="2">Belongs to the GMC oxidoreductase family.</text>
</comment>
<accession>A0ABR1U4P3</accession>
<organism evidence="8 9">
    <name type="scientific">Apiospora saccharicola</name>
    <dbReference type="NCBI Taxonomy" id="335842"/>
    <lineage>
        <taxon>Eukaryota</taxon>
        <taxon>Fungi</taxon>
        <taxon>Dikarya</taxon>
        <taxon>Ascomycota</taxon>
        <taxon>Pezizomycotina</taxon>
        <taxon>Sordariomycetes</taxon>
        <taxon>Xylariomycetidae</taxon>
        <taxon>Amphisphaeriales</taxon>
        <taxon>Apiosporaceae</taxon>
        <taxon>Apiospora</taxon>
    </lineage>
</organism>
<dbReference type="Proteomes" id="UP001446871">
    <property type="component" value="Unassembled WGS sequence"/>
</dbReference>
<sequence length="1101" mass="119770">MGSVFTPAEEYDFIVCGGGTAGCVVAGRLAERDPSLRVLVIEAGQHNEHLENTQMAGGWAQLFDAETDWNIVADKGAAINDRQVKLSRGKYLGGCSGCNGTLCIRGSKQDYDDWGLEGWSGEEFFGYMRKASREAETFHTKEWFDESAKSHGYNGPLHNEPHDLAPISDLIIQSYGKTPRGAVTPPRTVHQGIRTTGADFITKNNHRHNITILVETHVDKVILETNSQGELQATGVRVIKPDGTAARLSAKKEVIVSGGAYCSPNILNRSGIGARSDLEPLGISTLVDLPGVGRNLMDHLIVFMFYETEKAGLTTDHLVYHGDAFKTTYQLWKDQKTGFLSTFPFGAFAYSRLDERLADSALWNAAPRLPGRDPMGLTPHQPHVEFFNTECYGGPKQYDQFPVDGEHAFSMIAELFGAQSRGTVQLHSADPLDKPKVDCGYLTNPLDLEVLAEACRLGNEIVMEGKGTRDIVKGSWPPELTHHTNKTREDWIPYVKDHATTCYHASGTCAMGKADNLKAVVDEKLMVKGVKNLRVADASIIPILGGAHTQMPAYGIGEKCADLINVCLDIFGQHPRHSQIYTPICLGFPCTESVSEESVPAYLRNGLKRLTRGFPWITGQVVRGDSGIFGIRPYREAPLITVKDIRQDFPPVIAEYLKSGGGVPAWLLNESILAPCGTFRQPTDSSTTGSATPVCLLQVNLVPGGLLLVVNGLHSCMDMAGQAQMIRLLAMACRGESFTTEEVSTGNMSRRDILLPLLSVSDEEILKGSREATAYLAKNKNEQANTPSTAGDRPEEQRHPPPTSIRWSTFVFPAPALQALKAAVSATIPPPAQEGGEERVPFISTDDALSALLWQSITRSRLPRLSSSSPSPSSEPTITTTTLTRTVDTRPYVPGLPRAYLGDAAFKVSSTFDVASLANKPLGAVAASLRARLRPDEVRDGIRAHATKLAANTQGGVGVRVRVSSNTNNNHGLGPLTGVNLSSWAKEPCYDFDFGEVAMDSGEGGEGGSSKLPGLVLGRPAVVQRPVFTDDAWEGVVYLMPRRPDGEIAVLACLREEDMERMREDRELANRPQPNRDEATMNPLRDDILDDLDGNPLRLPS</sequence>
<dbReference type="InterPro" id="IPR012132">
    <property type="entry name" value="GMC_OxRdtase"/>
</dbReference>
<name>A0ABR1U4P3_9PEZI</name>
<dbReference type="Pfam" id="PF00732">
    <property type="entry name" value="GMC_oxred_N"/>
    <property type="match status" value="1"/>
</dbReference>
<gene>
    <name evidence="8" type="ORF">PG996_013167</name>
</gene>
<evidence type="ECO:0000256" key="2">
    <source>
        <dbReference type="ARBA" id="ARBA00010790"/>
    </source>
</evidence>
<protein>
    <recommendedName>
        <fullName evidence="7">Glucose-methanol-choline oxidoreductase N-terminal domain-containing protein</fullName>
    </recommendedName>
</protein>
<evidence type="ECO:0000256" key="1">
    <source>
        <dbReference type="ARBA" id="ARBA00001974"/>
    </source>
</evidence>
<proteinExistence type="inferred from homology"/>
<dbReference type="PANTHER" id="PTHR11552">
    <property type="entry name" value="GLUCOSE-METHANOL-CHOLINE GMC OXIDOREDUCTASE"/>
    <property type="match status" value="1"/>
</dbReference>
<evidence type="ECO:0000313" key="9">
    <source>
        <dbReference type="Proteomes" id="UP001446871"/>
    </source>
</evidence>
<evidence type="ECO:0000313" key="8">
    <source>
        <dbReference type="EMBL" id="KAK8053866.1"/>
    </source>
</evidence>
<reference evidence="8 9" key="1">
    <citation type="submission" date="2023-01" db="EMBL/GenBank/DDBJ databases">
        <title>Analysis of 21 Apiospora genomes using comparative genomics revels a genus with tremendous synthesis potential of carbohydrate active enzymes and secondary metabolites.</title>
        <authorList>
            <person name="Sorensen T."/>
        </authorList>
    </citation>
    <scope>NUCLEOTIDE SEQUENCE [LARGE SCALE GENOMIC DNA]</scope>
    <source>
        <strain evidence="8 9">CBS 83171</strain>
    </source>
</reference>
<keyword evidence="3" id="KW-0285">Flavoprotein</keyword>
<keyword evidence="4" id="KW-0808">Transferase</keyword>
<dbReference type="Gene3D" id="3.30.559.10">
    <property type="entry name" value="Chloramphenicol acetyltransferase-like domain"/>
    <property type="match status" value="2"/>
</dbReference>